<name>A0A645BMB5_9ZZZZ</name>
<accession>A0A645BMB5</accession>
<organism evidence="1">
    <name type="scientific">bioreactor metagenome</name>
    <dbReference type="NCBI Taxonomy" id="1076179"/>
    <lineage>
        <taxon>unclassified sequences</taxon>
        <taxon>metagenomes</taxon>
        <taxon>ecological metagenomes</taxon>
    </lineage>
</organism>
<dbReference type="InterPro" id="IPR032627">
    <property type="entry name" value="DUF4876"/>
</dbReference>
<proteinExistence type="predicted"/>
<gene>
    <name evidence="1" type="ORF">SDC9_113302</name>
</gene>
<protein>
    <submittedName>
        <fullName evidence="1">Uncharacterized protein</fullName>
    </submittedName>
</protein>
<sequence>MVDKNLILDGVECFRNTTDSKRFRPEVDNGFAITDGSGQGQSIHRKVDPIATAAAGGRIVYMDTNNSSVDFEKRAKASLTNN</sequence>
<comment type="caution">
    <text evidence="1">The sequence shown here is derived from an EMBL/GenBank/DDBJ whole genome shotgun (WGS) entry which is preliminary data.</text>
</comment>
<evidence type="ECO:0000313" key="1">
    <source>
        <dbReference type="EMBL" id="MPM66395.1"/>
    </source>
</evidence>
<dbReference type="EMBL" id="VSSQ01021059">
    <property type="protein sequence ID" value="MPM66395.1"/>
    <property type="molecule type" value="Genomic_DNA"/>
</dbReference>
<reference evidence="1" key="1">
    <citation type="submission" date="2019-08" db="EMBL/GenBank/DDBJ databases">
        <authorList>
            <person name="Kucharzyk K."/>
            <person name="Murdoch R.W."/>
            <person name="Higgins S."/>
            <person name="Loffler F."/>
        </authorList>
    </citation>
    <scope>NUCLEOTIDE SEQUENCE</scope>
</reference>
<dbReference type="Pfam" id="PF16215">
    <property type="entry name" value="DUF4876"/>
    <property type="match status" value="1"/>
</dbReference>
<dbReference type="AlphaFoldDB" id="A0A645BMB5"/>